<evidence type="ECO:0000256" key="4">
    <source>
        <dbReference type="ARBA" id="ARBA00022980"/>
    </source>
</evidence>
<dbReference type="EMBL" id="BDGG01000006">
    <property type="protein sequence ID" value="GAV00592.1"/>
    <property type="molecule type" value="Genomic_DNA"/>
</dbReference>
<dbReference type="InterPro" id="IPR026299">
    <property type="entry name" value="MRP-S31"/>
</dbReference>
<keyword evidence="3" id="KW-0809">Transit peptide</keyword>
<dbReference type="AlphaFoldDB" id="A0A1D1VG41"/>
<feature type="region of interest" description="Disordered" evidence="9">
    <location>
        <begin position="41"/>
        <end position="69"/>
    </location>
</feature>
<keyword evidence="11" id="KW-1185">Reference proteome</keyword>
<feature type="region of interest" description="Disordered" evidence="9">
    <location>
        <begin position="82"/>
        <end position="136"/>
    </location>
</feature>
<accession>A0A1D1VG41</accession>
<evidence type="ECO:0000256" key="7">
    <source>
        <dbReference type="ARBA" id="ARBA00035133"/>
    </source>
</evidence>
<evidence type="ECO:0000313" key="11">
    <source>
        <dbReference type="Proteomes" id="UP000186922"/>
    </source>
</evidence>
<dbReference type="STRING" id="947166.A0A1D1VG41"/>
<reference evidence="10 11" key="1">
    <citation type="journal article" date="2016" name="Nat. Commun.">
        <title>Extremotolerant tardigrade genome and improved radiotolerance of human cultured cells by tardigrade-unique protein.</title>
        <authorList>
            <person name="Hashimoto T."/>
            <person name="Horikawa D.D."/>
            <person name="Saito Y."/>
            <person name="Kuwahara H."/>
            <person name="Kozuka-Hata H."/>
            <person name="Shin-I T."/>
            <person name="Minakuchi Y."/>
            <person name="Ohishi K."/>
            <person name="Motoyama A."/>
            <person name="Aizu T."/>
            <person name="Enomoto A."/>
            <person name="Kondo K."/>
            <person name="Tanaka S."/>
            <person name="Hara Y."/>
            <person name="Koshikawa S."/>
            <person name="Sagara H."/>
            <person name="Miura T."/>
            <person name="Yokobori S."/>
            <person name="Miyagawa K."/>
            <person name="Suzuki Y."/>
            <person name="Kubo T."/>
            <person name="Oyama M."/>
            <person name="Kohara Y."/>
            <person name="Fujiyama A."/>
            <person name="Arakawa K."/>
            <person name="Katayama T."/>
            <person name="Toyoda A."/>
            <person name="Kunieda T."/>
        </authorList>
    </citation>
    <scope>NUCLEOTIDE SEQUENCE [LARGE SCALE GENOMIC DNA]</scope>
    <source>
        <strain evidence="10 11">YOKOZUNA-1</strain>
    </source>
</reference>
<comment type="subcellular location">
    <subcellularLocation>
        <location evidence="1">Mitochondrion</location>
    </subcellularLocation>
</comment>
<evidence type="ECO:0000256" key="3">
    <source>
        <dbReference type="ARBA" id="ARBA00022946"/>
    </source>
</evidence>
<evidence type="ECO:0000313" key="10">
    <source>
        <dbReference type="EMBL" id="GAV00592.1"/>
    </source>
</evidence>
<name>A0A1D1VG41_RAMVA</name>
<evidence type="ECO:0000256" key="1">
    <source>
        <dbReference type="ARBA" id="ARBA00004173"/>
    </source>
</evidence>
<protein>
    <recommendedName>
        <fullName evidence="7">Small ribosomal subunit protein mS31</fullName>
    </recommendedName>
    <alternativeName>
        <fullName evidence="8">28S ribosomal protein S31, mitochondrial</fullName>
    </alternativeName>
</protein>
<dbReference type="Proteomes" id="UP000186922">
    <property type="component" value="Unassembled WGS sequence"/>
</dbReference>
<proteinExistence type="inferred from homology"/>
<evidence type="ECO:0000256" key="5">
    <source>
        <dbReference type="ARBA" id="ARBA00023128"/>
    </source>
</evidence>
<evidence type="ECO:0000256" key="9">
    <source>
        <dbReference type="SAM" id="MobiDB-lite"/>
    </source>
</evidence>
<dbReference type="GO" id="GO:0005763">
    <property type="term" value="C:mitochondrial small ribosomal subunit"/>
    <property type="evidence" value="ECO:0007669"/>
    <property type="project" value="InterPro"/>
</dbReference>
<feature type="compositionally biased region" description="Basic and acidic residues" evidence="9">
    <location>
        <begin position="101"/>
        <end position="136"/>
    </location>
</feature>
<keyword evidence="5" id="KW-0496">Mitochondrion</keyword>
<evidence type="ECO:0000256" key="2">
    <source>
        <dbReference type="ARBA" id="ARBA00011057"/>
    </source>
</evidence>
<dbReference type="GO" id="GO:0003735">
    <property type="term" value="F:structural constituent of ribosome"/>
    <property type="evidence" value="ECO:0007669"/>
    <property type="project" value="InterPro"/>
</dbReference>
<dbReference type="OrthoDB" id="5989925at2759"/>
<dbReference type="Pfam" id="PF15433">
    <property type="entry name" value="MRP-S31"/>
    <property type="match status" value="1"/>
</dbReference>
<gene>
    <name evidence="10" type="primary">RvY_11418-1</name>
    <name evidence="10" type="synonym">RvY_11418.1</name>
    <name evidence="10" type="ORF">RvY_11418</name>
</gene>
<feature type="compositionally biased region" description="Basic and acidic residues" evidence="9">
    <location>
        <begin position="50"/>
        <end position="69"/>
    </location>
</feature>
<evidence type="ECO:0000256" key="8">
    <source>
        <dbReference type="ARBA" id="ARBA00035363"/>
    </source>
</evidence>
<organism evidence="10 11">
    <name type="scientific">Ramazzottius varieornatus</name>
    <name type="common">Water bear</name>
    <name type="synonym">Tardigrade</name>
    <dbReference type="NCBI Taxonomy" id="947166"/>
    <lineage>
        <taxon>Eukaryota</taxon>
        <taxon>Metazoa</taxon>
        <taxon>Ecdysozoa</taxon>
        <taxon>Tardigrada</taxon>
        <taxon>Eutardigrada</taxon>
        <taxon>Parachela</taxon>
        <taxon>Hypsibioidea</taxon>
        <taxon>Ramazzottiidae</taxon>
        <taxon>Ramazzottius</taxon>
    </lineage>
</organism>
<dbReference type="PANTHER" id="PTHR13231">
    <property type="entry name" value="MITOCHONDRIAL RIBOSOMAL PROTEIN S31"/>
    <property type="match status" value="1"/>
</dbReference>
<keyword evidence="6" id="KW-0687">Ribonucleoprotein</keyword>
<sequence length="440" mass="50565">MWQKRSALFQRVWRIRQQQPDHLPEATSYLKLPCAFYSNTSGIDPPPSEYVEKELKKSSSTEPPKEVPARAKLTTVLARMRVEGKGSTYQPTASKPSAPETFHRPPLHPDVKADRHETYSPARGREDVQPKEVEPERARIGPEMASAVDDIAKAFSPVIDPSKTKSELVGILLRHADVTDENRKNAGDLSHLIAGMKIDRSKTKVEPGATTFDNARMDQMFDAARQPVSAMMEPFLKEARNQNGDPAPFRRRQPDSSYERIDLFGSEPLGVFSKNPQIMSREPQVRLKTWDMLQQRELQKVDQQAPKNAFEEMILWTKQGKIWNFPINNEQGFHREDDVHFSEHIFLDRLIADFPKKGPIKNFMDIVMYALSKNPYLSVAEKEDHVDWFRMYFKERESLLLESLSADFVVFDDSKRDPSAVHKPHRHTVPSYLKQLEASE</sequence>
<dbReference type="PANTHER" id="PTHR13231:SF3">
    <property type="entry name" value="SMALL RIBOSOMAL SUBUNIT PROTEIN MS31"/>
    <property type="match status" value="1"/>
</dbReference>
<comment type="caution">
    <text evidence="10">The sequence shown here is derived from an EMBL/GenBank/DDBJ whole genome shotgun (WGS) entry which is preliminary data.</text>
</comment>
<comment type="similarity">
    <text evidence="2">Belongs to the mitochondrion-specific ribosomal protein mS31 family.</text>
</comment>
<keyword evidence="4" id="KW-0689">Ribosomal protein</keyword>
<evidence type="ECO:0000256" key="6">
    <source>
        <dbReference type="ARBA" id="ARBA00023274"/>
    </source>
</evidence>